<dbReference type="Gene3D" id="3.90.550.10">
    <property type="entry name" value="Spore Coat Polysaccharide Biosynthesis Protein SpsA, Chain A"/>
    <property type="match status" value="1"/>
</dbReference>
<keyword evidence="2 4" id="KW-0808">Transferase</keyword>
<name>A0A5M4B7F0_9FLAO</name>
<keyword evidence="5" id="KW-1185">Reference proteome</keyword>
<dbReference type="EMBL" id="BLBC01000005">
    <property type="protein sequence ID" value="GET45290.1"/>
    <property type="molecule type" value="Genomic_DNA"/>
</dbReference>
<keyword evidence="1" id="KW-0328">Glycosyltransferase</keyword>
<feature type="domain" description="Glycosyltransferase 2-like" evidence="3">
    <location>
        <begin position="10"/>
        <end position="172"/>
    </location>
</feature>
<proteinExistence type="predicted"/>
<reference evidence="5" key="1">
    <citation type="journal article" date="2020" name="Int. J. Syst. Evol. Microbiol.">
        <title>Capnocytophaga felis sp. nov. isolated from the feline oral cavity.</title>
        <authorList>
            <person name="Suzuki M."/>
            <person name="Umeda K."/>
            <person name="Kimura M."/>
            <person name="Imaoka K."/>
            <person name="Morikawa S."/>
            <person name="Maeda K."/>
        </authorList>
    </citation>
    <scope>NUCLEOTIDE SEQUENCE [LARGE SCALE GENOMIC DNA]</scope>
    <source>
        <strain evidence="5">KC07070</strain>
    </source>
</reference>
<evidence type="ECO:0000259" key="3">
    <source>
        <dbReference type="Pfam" id="PF00535"/>
    </source>
</evidence>
<dbReference type="AlphaFoldDB" id="A0A5M4B7F0"/>
<organism evidence="4 5">
    <name type="scientific">Capnocytophaga felis</name>
    <dbReference type="NCBI Taxonomy" id="2267611"/>
    <lineage>
        <taxon>Bacteria</taxon>
        <taxon>Pseudomonadati</taxon>
        <taxon>Bacteroidota</taxon>
        <taxon>Flavobacteriia</taxon>
        <taxon>Flavobacteriales</taxon>
        <taxon>Flavobacteriaceae</taxon>
        <taxon>Capnocytophaga</taxon>
    </lineage>
</organism>
<accession>A0A5M4B7F0</accession>
<evidence type="ECO:0000256" key="2">
    <source>
        <dbReference type="ARBA" id="ARBA00022679"/>
    </source>
</evidence>
<dbReference type="PANTHER" id="PTHR22916">
    <property type="entry name" value="GLYCOSYLTRANSFERASE"/>
    <property type="match status" value="1"/>
</dbReference>
<dbReference type="CDD" id="cd00761">
    <property type="entry name" value="Glyco_tranf_GTA_type"/>
    <property type="match status" value="1"/>
</dbReference>
<dbReference type="GO" id="GO:0016758">
    <property type="term" value="F:hexosyltransferase activity"/>
    <property type="evidence" value="ECO:0007669"/>
    <property type="project" value="UniProtKB-ARBA"/>
</dbReference>
<dbReference type="InterPro" id="IPR001173">
    <property type="entry name" value="Glyco_trans_2-like"/>
</dbReference>
<comment type="caution">
    <text evidence="4">The sequence shown here is derived from an EMBL/GenBank/DDBJ whole genome shotgun (WGS) entry which is preliminary data.</text>
</comment>
<evidence type="ECO:0000313" key="5">
    <source>
        <dbReference type="Proteomes" id="UP000398217"/>
    </source>
</evidence>
<evidence type="ECO:0000313" key="4">
    <source>
        <dbReference type="EMBL" id="GET45290.1"/>
    </source>
</evidence>
<dbReference type="PANTHER" id="PTHR22916:SF51">
    <property type="entry name" value="GLYCOSYLTRANSFERASE EPSH-RELATED"/>
    <property type="match status" value="1"/>
</dbReference>
<dbReference type="SUPFAM" id="SSF53448">
    <property type="entry name" value="Nucleotide-diphospho-sugar transferases"/>
    <property type="match status" value="1"/>
</dbReference>
<sequence>MKASKKYKTTVIIPIYKAEVFIERCLNSVFDQDLDDVEYIMINDCTPDKSFEIAKQKANKSERKDDIKFIENETNLGVGKTRRKGMLAASGKYVIQIDSDDWIEPNMLSTLYKKAEEEKSDVVTCDYYISFLNGKKKYRKEEYKTDISHNIKGIMLGRVHPSLCNTLIRREFYLKNDLMPTGKVNLGEDFETMFKVFLTTNKVSYVPQAFLHYTQYNTNSITKTMNQSYIDDTIRSIEIFEEILKPAQNEYTEEFRTMLVFWKKMFTLDEKYTHYFYEIHPEANKFKYVFSSNNYGLLQKITISFMLIRMPFITRVIYKTYRWIKTKY</sequence>
<dbReference type="OrthoDB" id="597270at2"/>
<gene>
    <name evidence="4" type="ORF">RCZ01_05920</name>
</gene>
<dbReference type="RefSeq" id="WP_155283973.1">
    <property type="nucleotide sequence ID" value="NZ_BLBC01000005.1"/>
</dbReference>
<protein>
    <submittedName>
        <fullName evidence="4">Glycosyl transferase</fullName>
    </submittedName>
</protein>
<evidence type="ECO:0000256" key="1">
    <source>
        <dbReference type="ARBA" id="ARBA00022676"/>
    </source>
</evidence>
<dbReference type="InterPro" id="IPR029044">
    <property type="entry name" value="Nucleotide-diphossugar_trans"/>
</dbReference>
<dbReference type="Pfam" id="PF00535">
    <property type="entry name" value="Glycos_transf_2"/>
    <property type="match status" value="1"/>
</dbReference>
<dbReference type="Proteomes" id="UP000398217">
    <property type="component" value="Unassembled WGS sequence"/>
</dbReference>